<dbReference type="Gene3D" id="3.40.50.300">
    <property type="entry name" value="P-loop containing nucleotide triphosphate hydrolases"/>
    <property type="match status" value="1"/>
</dbReference>
<comment type="caution">
    <text evidence="4">The sequence shown here is derived from an EMBL/GenBank/DDBJ whole genome shotgun (WGS) entry which is preliminary data.</text>
</comment>
<keyword evidence="4" id="KW-0547">Nucleotide-binding</keyword>
<name>A0A7W8HY64_9CAUL</name>
<dbReference type="GO" id="GO:0016787">
    <property type="term" value="F:hydrolase activity"/>
    <property type="evidence" value="ECO:0007669"/>
    <property type="project" value="UniProtKB-KW"/>
</dbReference>
<dbReference type="InterPro" id="IPR027417">
    <property type="entry name" value="P-loop_NTPase"/>
</dbReference>
<keyword evidence="4" id="KW-0067">ATP-binding</keyword>
<protein>
    <submittedName>
        <fullName evidence="4">SNF2 family DNA or RNA helicase</fullName>
    </submittedName>
</protein>
<dbReference type="CDD" id="cd18793">
    <property type="entry name" value="SF2_C_SNF"/>
    <property type="match status" value="1"/>
</dbReference>
<gene>
    <name evidence="4" type="ORF">HNQ67_001577</name>
</gene>
<organism evidence="4 5">
    <name type="scientific">Brevundimonas basaltis</name>
    <dbReference type="NCBI Taxonomy" id="472166"/>
    <lineage>
        <taxon>Bacteria</taxon>
        <taxon>Pseudomonadati</taxon>
        <taxon>Pseudomonadota</taxon>
        <taxon>Alphaproteobacteria</taxon>
        <taxon>Caulobacterales</taxon>
        <taxon>Caulobacteraceae</taxon>
        <taxon>Brevundimonas</taxon>
    </lineage>
</organism>
<evidence type="ECO:0000256" key="1">
    <source>
        <dbReference type="ARBA" id="ARBA00022801"/>
    </source>
</evidence>
<dbReference type="InterPro" id="IPR049730">
    <property type="entry name" value="SNF2/RAD54-like_C"/>
</dbReference>
<dbReference type="InterPro" id="IPR001650">
    <property type="entry name" value="Helicase_C-like"/>
</dbReference>
<dbReference type="SUPFAM" id="SSF52540">
    <property type="entry name" value="P-loop containing nucleoside triphosphate hydrolases"/>
    <property type="match status" value="2"/>
</dbReference>
<dbReference type="InterPro" id="IPR038718">
    <property type="entry name" value="SNF2-like_sf"/>
</dbReference>
<evidence type="ECO:0000313" key="5">
    <source>
        <dbReference type="Proteomes" id="UP000566663"/>
    </source>
</evidence>
<dbReference type="Gene3D" id="3.40.50.10810">
    <property type="entry name" value="Tandem AAA-ATPase domain"/>
    <property type="match status" value="1"/>
</dbReference>
<evidence type="ECO:0000313" key="4">
    <source>
        <dbReference type="EMBL" id="MBB5292057.1"/>
    </source>
</evidence>
<feature type="domain" description="Helicase C-terminal" evidence="3">
    <location>
        <begin position="457"/>
        <end position="616"/>
    </location>
</feature>
<dbReference type="AlphaFoldDB" id="A0A7W8HY64"/>
<dbReference type="Pfam" id="PF00176">
    <property type="entry name" value="SNF2-rel_dom"/>
    <property type="match status" value="1"/>
</dbReference>
<evidence type="ECO:0000259" key="2">
    <source>
        <dbReference type="PROSITE" id="PS51192"/>
    </source>
</evidence>
<dbReference type="PROSITE" id="PS51192">
    <property type="entry name" value="HELICASE_ATP_BIND_1"/>
    <property type="match status" value="1"/>
</dbReference>
<dbReference type="PROSITE" id="PS51194">
    <property type="entry name" value="HELICASE_CTER"/>
    <property type="match status" value="1"/>
</dbReference>
<proteinExistence type="predicted"/>
<dbReference type="InterPro" id="IPR000330">
    <property type="entry name" value="SNF2_N"/>
</dbReference>
<keyword evidence="4" id="KW-0347">Helicase</keyword>
<feature type="domain" description="Helicase ATP-binding" evidence="2">
    <location>
        <begin position="186"/>
        <end position="344"/>
    </location>
</feature>
<keyword evidence="5" id="KW-1185">Reference proteome</keyword>
<reference evidence="4 5" key="1">
    <citation type="submission" date="2020-08" db="EMBL/GenBank/DDBJ databases">
        <title>Genomic Encyclopedia of Type Strains, Phase IV (KMG-IV): sequencing the most valuable type-strain genomes for metagenomic binning, comparative biology and taxonomic classification.</title>
        <authorList>
            <person name="Goeker M."/>
        </authorList>
    </citation>
    <scope>NUCLEOTIDE SEQUENCE [LARGE SCALE GENOMIC DNA]</scope>
    <source>
        <strain evidence="4 5">DSM 25335</strain>
    </source>
</reference>
<dbReference type="GO" id="GO:0005524">
    <property type="term" value="F:ATP binding"/>
    <property type="evidence" value="ECO:0007669"/>
    <property type="project" value="InterPro"/>
</dbReference>
<dbReference type="InterPro" id="IPR014001">
    <property type="entry name" value="Helicase_ATP-bd"/>
</dbReference>
<dbReference type="EMBL" id="JACHFZ010000003">
    <property type="protein sequence ID" value="MBB5292057.1"/>
    <property type="molecule type" value="Genomic_DNA"/>
</dbReference>
<dbReference type="RefSeq" id="WP_183254129.1">
    <property type="nucleotide sequence ID" value="NZ_BAAAFF010000002.1"/>
</dbReference>
<dbReference type="Pfam" id="PF00271">
    <property type="entry name" value="Helicase_C"/>
    <property type="match status" value="1"/>
</dbReference>
<dbReference type="Proteomes" id="UP000566663">
    <property type="component" value="Unassembled WGS sequence"/>
</dbReference>
<dbReference type="SMART" id="SM00487">
    <property type="entry name" value="DEXDc"/>
    <property type="match status" value="1"/>
</dbReference>
<sequence>MLQLETGGEIVTPTADEVYDLVFGGASEFRGRACRIAPADDGLSFSRYPARLAVTLRYRTETADPALYALLSASAGGQTVDLGPVGEHSADHVLIGSRWFPFAPGALEDVIAGLSRAGVTAGGDLSLRQYLELRKLAGTEDWILDETGDGRPPPAPVQLEQRTEDALVSFRGTLYPYQRDGWRWLTYIWQEGLGAILADEMGLGKTIQVIALLASPERDAAAPSLIVAPTTLLENWRREIDKFAQGLKVVIHQGAVRSGDYRTLLDADVVVTSYETVVRDTSMFAMIDWRIVVLDEAQAIKNPDTKRTQAIKALRRRTGIAVTGTPLENNIRDLWSLTDFAIPGYLGDLADFESSFINDEAGAADLEPLVSPVMLRRMVADVATDLPQRITIAQAIALSDEEAAVYERVRQETLEEYGASGHLVALGRLRMFCTHPMLIEPTDWSLEQALGFTKTRRLVEIIDEVFARRQKMLVFTSYNRMASLIERIARERYGAFAASINGDTPVPDRQKTVDRFTEETGPGLLALNPRAAGAGLNITAATHVIHYNLEWNPAIEDQASARAHRRGQTRPVTVHRLYFASTVEEVVNERLELKRGLSGAAVVGVAGTADDRADVAKALRISPVGPR</sequence>
<dbReference type="GO" id="GO:0004386">
    <property type="term" value="F:helicase activity"/>
    <property type="evidence" value="ECO:0007669"/>
    <property type="project" value="UniProtKB-KW"/>
</dbReference>
<accession>A0A7W8HY64</accession>
<evidence type="ECO:0000259" key="3">
    <source>
        <dbReference type="PROSITE" id="PS51194"/>
    </source>
</evidence>
<dbReference type="SMART" id="SM00490">
    <property type="entry name" value="HELICc"/>
    <property type="match status" value="1"/>
</dbReference>
<keyword evidence="1" id="KW-0378">Hydrolase</keyword>
<dbReference type="PANTHER" id="PTHR10799">
    <property type="entry name" value="SNF2/RAD54 HELICASE FAMILY"/>
    <property type="match status" value="1"/>
</dbReference>